<dbReference type="AlphaFoldDB" id="A0A6N2MIL2"/>
<keyword evidence="8" id="KW-0239">DNA-directed DNA polymerase</keyword>
<evidence type="ECO:0000256" key="10">
    <source>
        <dbReference type="ARBA" id="ARBA00023172"/>
    </source>
</evidence>
<evidence type="ECO:0000256" key="4">
    <source>
        <dbReference type="ARBA" id="ARBA00022801"/>
    </source>
</evidence>
<keyword evidence="9" id="KW-0238">DNA-binding</keyword>
<evidence type="ECO:0000256" key="1">
    <source>
        <dbReference type="ARBA" id="ARBA00022670"/>
    </source>
</evidence>
<keyword evidence="3" id="KW-0064">Aspartyl protease</keyword>
<dbReference type="GO" id="GO:0003887">
    <property type="term" value="F:DNA-directed DNA polymerase activity"/>
    <property type="evidence" value="ECO:0007669"/>
    <property type="project" value="UniProtKB-KW"/>
</dbReference>
<keyword evidence="10" id="KW-0233">DNA recombination</keyword>
<evidence type="ECO:0008006" key="15">
    <source>
        <dbReference type="Google" id="ProtNLM"/>
    </source>
</evidence>
<feature type="region of interest" description="Disordered" evidence="11">
    <location>
        <begin position="589"/>
        <end position="627"/>
    </location>
</feature>
<protein>
    <recommendedName>
        <fullName evidence="15">Integrase catalytic domain-containing protein</fullName>
    </recommendedName>
</protein>
<feature type="domain" description="Reverse transcriptase" evidence="12">
    <location>
        <begin position="1"/>
        <end position="67"/>
    </location>
</feature>
<sequence length="676" mass="77629">MNQVLRPFVGKFVVVYFDDILIYSKTKDEHVEQLREVLLVLQENQLFLNLKKCSFMTDSLLFLGYVVSSEGIHVDEEKVRAIREWPAPKTVSEVRSFHGLATFYRRFIRNFSTVMAPITECMKKGRFLWGEEAEMSFALIKEKLCTAPVLRRFLRLNVMQVAWGLGLTIPGKATSSFLQWATFLQKFPFAFRHKSGTLNRVADALSRHANLLVTLAHEVVGLECLKELYQEDEDFKQIWAKPVSDFHESEGFLFRGNRLCIPRMSLREKLIRDLHRGGLSGHLGRDKIVASLEERYFWSQLKRDVGNFVSKGQSQNTGLYTPLPIPNDIWEDLSMDFCWGYLVPSEEFSKMAHFIPCRKTSDASHIARLFFREVVRLHGVPQSITSDRDTKFLSHFWVMLWKMFQTSLNRSTTAYPQTDGQTEVTNRTLGNLVRSICGDKPKQWDHVLPQAEFAYNSVVHSATGKTPFAMIYVTPPKHTVDLVRLPKGGQVVQEEVRQRLEATNAKYKAAADKHRRRKVFEEGDSVMVFLRKERFPVGTYNKLKPKKYGPYQVLKKINDNAYVIDLPETMGISKTFNVADLFQFHAEEPLYPDSDPEHNSRSSSSQVDESDVEQEVQTRRNGPRGRSSVNIEKVKKCLESILQIGLRCSADLPGERMVIADVPSELHKTTKILSNS</sequence>
<evidence type="ECO:0000256" key="7">
    <source>
        <dbReference type="ARBA" id="ARBA00022918"/>
    </source>
</evidence>
<keyword evidence="4" id="KW-0378">Hydrolase</keyword>
<keyword evidence="8" id="KW-0808">Transferase</keyword>
<dbReference type="InterPro" id="IPR012337">
    <property type="entry name" value="RNaseH-like_sf"/>
</dbReference>
<dbReference type="GO" id="GO:0003964">
    <property type="term" value="F:RNA-directed DNA polymerase activity"/>
    <property type="evidence" value="ECO:0007669"/>
    <property type="project" value="UniProtKB-KW"/>
</dbReference>
<dbReference type="FunFam" id="3.30.70.270:FF:000063">
    <property type="entry name" value="Zinc knuckle domaincontaining protein"/>
    <property type="match status" value="1"/>
</dbReference>
<evidence type="ECO:0000256" key="2">
    <source>
        <dbReference type="ARBA" id="ARBA00022723"/>
    </source>
</evidence>
<evidence type="ECO:0000259" key="12">
    <source>
        <dbReference type="PROSITE" id="PS50878"/>
    </source>
</evidence>
<evidence type="ECO:0000256" key="6">
    <source>
        <dbReference type="ARBA" id="ARBA00022908"/>
    </source>
</evidence>
<dbReference type="SUPFAM" id="SSF53098">
    <property type="entry name" value="Ribonuclease H-like"/>
    <property type="match status" value="1"/>
</dbReference>
<evidence type="ECO:0000313" key="14">
    <source>
        <dbReference type="EMBL" id="VFU47891.1"/>
    </source>
</evidence>
<dbReference type="GO" id="GO:0006508">
    <property type="term" value="P:proteolysis"/>
    <property type="evidence" value="ECO:0007669"/>
    <property type="project" value="UniProtKB-KW"/>
</dbReference>
<dbReference type="Gene3D" id="3.30.420.10">
    <property type="entry name" value="Ribonuclease H-like superfamily/Ribonuclease H"/>
    <property type="match status" value="1"/>
</dbReference>
<keyword evidence="6" id="KW-0229">DNA integration</keyword>
<name>A0A6N2MIL2_SALVM</name>
<evidence type="ECO:0000259" key="13">
    <source>
        <dbReference type="PROSITE" id="PS50994"/>
    </source>
</evidence>
<dbReference type="GO" id="GO:0004190">
    <property type="term" value="F:aspartic-type endopeptidase activity"/>
    <property type="evidence" value="ECO:0007669"/>
    <property type="project" value="UniProtKB-KW"/>
</dbReference>
<keyword evidence="7" id="KW-0695">RNA-directed DNA polymerase</keyword>
<evidence type="ECO:0000256" key="3">
    <source>
        <dbReference type="ARBA" id="ARBA00022750"/>
    </source>
</evidence>
<dbReference type="GO" id="GO:0046872">
    <property type="term" value="F:metal ion binding"/>
    <property type="evidence" value="ECO:0007669"/>
    <property type="project" value="UniProtKB-KW"/>
</dbReference>
<dbReference type="GO" id="GO:0003677">
    <property type="term" value="F:DNA binding"/>
    <property type="evidence" value="ECO:0007669"/>
    <property type="project" value="UniProtKB-KW"/>
</dbReference>
<evidence type="ECO:0000256" key="9">
    <source>
        <dbReference type="ARBA" id="ARBA00023125"/>
    </source>
</evidence>
<keyword evidence="8" id="KW-0548">Nucleotidyltransferase</keyword>
<dbReference type="Pfam" id="PF00078">
    <property type="entry name" value="RVT_1"/>
    <property type="match status" value="1"/>
</dbReference>
<dbReference type="CDD" id="cd01647">
    <property type="entry name" value="RT_LTR"/>
    <property type="match status" value="1"/>
</dbReference>
<feature type="domain" description="Integrase catalytic" evidence="13">
    <location>
        <begin position="320"/>
        <end position="475"/>
    </location>
</feature>
<dbReference type="PANTHER" id="PTHR37984">
    <property type="entry name" value="PROTEIN CBG26694"/>
    <property type="match status" value="1"/>
</dbReference>
<evidence type="ECO:0000256" key="8">
    <source>
        <dbReference type="ARBA" id="ARBA00022932"/>
    </source>
</evidence>
<dbReference type="InterPro" id="IPR043502">
    <property type="entry name" value="DNA/RNA_pol_sf"/>
</dbReference>
<accession>A0A6N2MIL2</accession>
<dbReference type="Gene3D" id="3.30.70.270">
    <property type="match status" value="2"/>
</dbReference>
<dbReference type="SUPFAM" id="SSF56672">
    <property type="entry name" value="DNA/RNA polymerases"/>
    <property type="match status" value="1"/>
</dbReference>
<keyword evidence="2" id="KW-0479">Metal-binding</keyword>
<evidence type="ECO:0000256" key="11">
    <source>
        <dbReference type="SAM" id="MobiDB-lite"/>
    </source>
</evidence>
<gene>
    <name evidence="14" type="ORF">SVIM_LOCUS309496</name>
</gene>
<dbReference type="InterPro" id="IPR036397">
    <property type="entry name" value="RNaseH_sf"/>
</dbReference>
<dbReference type="Gene3D" id="1.10.340.70">
    <property type="match status" value="1"/>
</dbReference>
<keyword evidence="5" id="KW-0460">Magnesium</keyword>
<dbReference type="InterPro" id="IPR050951">
    <property type="entry name" value="Retrovirus_Pol_polyprotein"/>
</dbReference>
<dbReference type="PROSITE" id="PS50878">
    <property type="entry name" value="RT_POL"/>
    <property type="match status" value="1"/>
</dbReference>
<dbReference type="GO" id="GO:0006310">
    <property type="term" value="P:DNA recombination"/>
    <property type="evidence" value="ECO:0007669"/>
    <property type="project" value="UniProtKB-KW"/>
</dbReference>
<keyword evidence="1" id="KW-0645">Protease</keyword>
<dbReference type="Pfam" id="PF17921">
    <property type="entry name" value="Integrase_H2C2"/>
    <property type="match status" value="1"/>
</dbReference>
<dbReference type="InterPro" id="IPR056924">
    <property type="entry name" value="SH3_Tf2-1"/>
</dbReference>
<dbReference type="GO" id="GO:0015074">
    <property type="term" value="P:DNA integration"/>
    <property type="evidence" value="ECO:0007669"/>
    <property type="project" value="UniProtKB-KW"/>
</dbReference>
<evidence type="ECO:0000256" key="5">
    <source>
        <dbReference type="ARBA" id="ARBA00022842"/>
    </source>
</evidence>
<dbReference type="InterPro" id="IPR043128">
    <property type="entry name" value="Rev_trsase/Diguanyl_cyclase"/>
</dbReference>
<dbReference type="Pfam" id="PF24626">
    <property type="entry name" value="SH3_Tf2-1"/>
    <property type="match status" value="1"/>
</dbReference>
<reference evidence="14" key="1">
    <citation type="submission" date="2019-03" db="EMBL/GenBank/DDBJ databases">
        <authorList>
            <person name="Mank J."/>
            <person name="Almeida P."/>
        </authorList>
    </citation>
    <scope>NUCLEOTIDE SEQUENCE</scope>
    <source>
        <strain evidence="14">78183</strain>
    </source>
</reference>
<dbReference type="PROSITE" id="PS50994">
    <property type="entry name" value="INTEGRASE"/>
    <property type="match status" value="1"/>
</dbReference>
<organism evidence="14">
    <name type="scientific">Salix viminalis</name>
    <name type="common">Common osier</name>
    <name type="synonym">Basket willow</name>
    <dbReference type="NCBI Taxonomy" id="40686"/>
    <lineage>
        <taxon>Eukaryota</taxon>
        <taxon>Viridiplantae</taxon>
        <taxon>Streptophyta</taxon>
        <taxon>Embryophyta</taxon>
        <taxon>Tracheophyta</taxon>
        <taxon>Spermatophyta</taxon>
        <taxon>Magnoliopsida</taxon>
        <taxon>eudicotyledons</taxon>
        <taxon>Gunneridae</taxon>
        <taxon>Pentapetalae</taxon>
        <taxon>rosids</taxon>
        <taxon>fabids</taxon>
        <taxon>Malpighiales</taxon>
        <taxon>Salicaceae</taxon>
        <taxon>Saliceae</taxon>
        <taxon>Salix</taxon>
    </lineage>
</organism>
<dbReference type="InterPro" id="IPR000477">
    <property type="entry name" value="RT_dom"/>
</dbReference>
<dbReference type="EMBL" id="CAADRP010001679">
    <property type="protein sequence ID" value="VFU47891.1"/>
    <property type="molecule type" value="Genomic_DNA"/>
</dbReference>
<dbReference type="InterPro" id="IPR001584">
    <property type="entry name" value="Integrase_cat-core"/>
</dbReference>
<dbReference type="PANTHER" id="PTHR37984:SF5">
    <property type="entry name" value="PROTEIN NYNRIN-LIKE"/>
    <property type="match status" value="1"/>
</dbReference>
<dbReference type="InterPro" id="IPR041588">
    <property type="entry name" value="Integrase_H2C2"/>
</dbReference>
<proteinExistence type="predicted"/>